<evidence type="ECO:0000313" key="1">
    <source>
        <dbReference type="EMBL" id="JAH21722.1"/>
    </source>
</evidence>
<accession>A0A0E9QZ24</accession>
<proteinExistence type="predicted"/>
<reference evidence="1" key="2">
    <citation type="journal article" date="2015" name="Fish Shellfish Immunol.">
        <title>Early steps in the European eel (Anguilla anguilla)-Vibrio vulnificus interaction in the gills: Role of the RtxA13 toxin.</title>
        <authorList>
            <person name="Callol A."/>
            <person name="Pajuelo D."/>
            <person name="Ebbesson L."/>
            <person name="Teles M."/>
            <person name="MacKenzie S."/>
            <person name="Amaro C."/>
        </authorList>
    </citation>
    <scope>NUCLEOTIDE SEQUENCE</scope>
</reference>
<organism evidence="1">
    <name type="scientific">Anguilla anguilla</name>
    <name type="common">European freshwater eel</name>
    <name type="synonym">Muraena anguilla</name>
    <dbReference type="NCBI Taxonomy" id="7936"/>
    <lineage>
        <taxon>Eukaryota</taxon>
        <taxon>Metazoa</taxon>
        <taxon>Chordata</taxon>
        <taxon>Craniata</taxon>
        <taxon>Vertebrata</taxon>
        <taxon>Euteleostomi</taxon>
        <taxon>Actinopterygii</taxon>
        <taxon>Neopterygii</taxon>
        <taxon>Teleostei</taxon>
        <taxon>Anguilliformes</taxon>
        <taxon>Anguillidae</taxon>
        <taxon>Anguilla</taxon>
    </lineage>
</organism>
<protein>
    <submittedName>
        <fullName evidence="1">Uncharacterized protein</fullName>
    </submittedName>
</protein>
<dbReference type="EMBL" id="GBXM01086855">
    <property type="protein sequence ID" value="JAH21722.1"/>
    <property type="molecule type" value="Transcribed_RNA"/>
</dbReference>
<name>A0A0E9QZ24_ANGAN</name>
<dbReference type="AlphaFoldDB" id="A0A0E9QZ24"/>
<sequence length="30" mass="3297">MSCSHWPNSKTVLPGSGFSGERQDCVFHCV</sequence>
<reference evidence="1" key="1">
    <citation type="submission" date="2014-11" db="EMBL/GenBank/DDBJ databases">
        <authorList>
            <person name="Amaro Gonzalez C."/>
        </authorList>
    </citation>
    <scope>NUCLEOTIDE SEQUENCE</scope>
</reference>
<dbReference type="EMBL" id="GBXM01083322">
    <property type="protein sequence ID" value="JAH25255.1"/>
    <property type="molecule type" value="Transcribed_RNA"/>
</dbReference>